<dbReference type="InterPro" id="IPR004625">
    <property type="entry name" value="PyrdxlKinase"/>
</dbReference>
<comment type="pathway">
    <text evidence="1">Cofactor metabolism; pyridoxal 5'-phosphate salvage; pyridoxamine 5'-phosphate from pyridoxamine: step 1/1.</text>
</comment>
<evidence type="ECO:0000256" key="7">
    <source>
        <dbReference type="ARBA" id="ARBA00022679"/>
    </source>
</evidence>
<sequence length="299" mass="32879">MSEGKVLSIQSHVVSGYVGNKSATFPLQVLGFEVDPINSVQLSNHSGYGHYDGQTLDDKDLEVLLNGLKTNDLDKNYTHLLTGYCRSPTFLKHIATFVKYLRSVNPNIVYVCDPVMGDDGRMYVPETLLEIYRDTIIPLADIITPNQFEVELLTNKTVKNIDDAWAAINSFHDLGCKTVALSSSQLGSKDHLLCLASHVQDGKKNKASIKIPLLNQTFTGTGDLFAALFLAWMTKSKNNLPLALENTVASLQAVLKNTIDAAKGLPAKTNPVFARELKLIQSKADIENPKVLLKAEIHN</sequence>
<dbReference type="Pfam" id="PF08543">
    <property type="entry name" value="Phos_pyr_kin"/>
    <property type="match status" value="1"/>
</dbReference>
<dbReference type="GO" id="GO:0008478">
    <property type="term" value="F:pyridoxal kinase activity"/>
    <property type="evidence" value="ECO:0007669"/>
    <property type="project" value="UniProtKB-EC"/>
</dbReference>
<gene>
    <name evidence="17" type="ORF">g.24113</name>
    <name evidence="16" type="ORF">g.24114</name>
</gene>
<accession>A0A1B6D625</accession>
<proteinExistence type="inferred from homology"/>
<reference evidence="16" key="1">
    <citation type="submission" date="2015-12" db="EMBL/GenBank/DDBJ databases">
        <title>De novo transcriptome assembly of four potential Pierce s Disease insect vectors from Arizona vineyards.</title>
        <authorList>
            <person name="Tassone E.E."/>
        </authorList>
    </citation>
    <scope>NUCLEOTIDE SEQUENCE</scope>
</reference>
<comment type="pathway">
    <text evidence="2">Cofactor metabolism; pyridoxal 5'-phosphate salvage; pyridoxine 5'-phosphate from pyridoxine: step 1/1.</text>
</comment>
<dbReference type="EMBL" id="GEDC01000604">
    <property type="protein sequence ID" value="JAS36694.1"/>
    <property type="molecule type" value="Transcribed_RNA"/>
</dbReference>
<comment type="catalytic activity">
    <reaction evidence="13">
        <text>pyridoxal + ATP = pyridoxal 5'-phosphate + ADP + H(+)</text>
        <dbReference type="Rhea" id="RHEA:10224"/>
        <dbReference type="ChEBI" id="CHEBI:15378"/>
        <dbReference type="ChEBI" id="CHEBI:17310"/>
        <dbReference type="ChEBI" id="CHEBI:30616"/>
        <dbReference type="ChEBI" id="CHEBI:456216"/>
        <dbReference type="ChEBI" id="CHEBI:597326"/>
        <dbReference type="EC" id="2.7.1.35"/>
    </reaction>
    <physiologicalReaction direction="left-to-right" evidence="13">
        <dbReference type="Rhea" id="RHEA:10225"/>
    </physiologicalReaction>
</comment>
<dbReference type="PANTHER" id="PTHR10534">
    <property type="entry name" value="PYRIDOXAL KINASE"/>
    <property type="match status" value="1"/>
</dbReference>
<evidence type="ECO:0000256" key="14">
    <source>
        <dbReference type="ARBA" id="ARBA00048524"/>
    </source>
</evidence>
<dbReference type="GO" id="GO:0005524">
    <property type="term" value="F:ATP binding"/>
    <property type="evidence" value="ECO:0007669"/>
    <property type="project" value="UniProtKB-KW"/>
</dbReference>
<evidence type="ECO:0000256" key="13">
    <source>
        <dbReference type="ARBA" id="ARBA00047377"/>
    </source>
</evidence>
<evidence type="ECO:0000256" key="6">
    <source>
        <dbReference type="ARBA" id="ARBA00018134"/>
    </source>
</evidence>
<comment type="pathway">
    <text evidence="3">Cofactor metabolism; pyridoxal 5'-phosphate salvage; pyridoxal 5'-phosphate from pyridoxal: step 1/1.</text>
</comment>
<dbReference type="PANTHER" id="PTHR10534:SF2">
    <property type="entry name" value="PYRIDOXAL KINASE"/>
    <property type="match status" value="1"/>
</dbReference>
<organism evidence="16">
    <name type="scientific">Clastoptera arizonana</name>
    <name type="common">Arizona spittle bug</name>
    <dbReference type="NCBI Taxonomy" id="38151"/>
    <lineage>
        <taxon>Eukaryota</taxon>
        <taxon>Metazoa</taxon>
        <taxon>Ecdysozoa</taxon>
        <taxon>Arthropoda</taxon>
        <taxon>Hexapoda</taxon>
        <taxon>Insecta</taxon>
        <taxon>Pterygota</taxon>
        <taxon>Neoptera</taxon>
        <taxon>Paraneoptera</taxon>
        <taxon>Hemiptera</taxon>
        <taxon>Auchenorrhyncha</taxon>
        <taxon>Cercopoidea</taxon>
        <taxon>Clastopteridae</taxon>
        <taxon>Clastoptera</taxon>
    </lineage>
</organism>
<comment type="similarity">
    <text evidence="4">Belongs to the pyridoxine kinase family.</text>
</comment>
<dbReference type="SUPFAM" id="SSF53613">
    <property type="entry name" value="Ribokinase-like"/>
    <property type="match status" value="1"/>
</dbReference>
<dbReference type="GO" id="GO:0005829">
    <property type="term" value="C:cytosol"/>
    <property type="evidence" value="ECO:0007669"/>
    <property type="project" value="TreeGrafter"/>
</dbReference>
<protein>
    <recommendedName>
        <fullName evidence="6">Pyridoxal kinase</fullName>
        <ecNumber evidence="5">2.7.1.35</ecNumber>
    </recommendedName>
    <alternativeName>
        <fullName evidence="11">Pyridoxine kinase</fullName>
    </alternativeName>
</protein>
<evidence type="ECO:0000256" key="4">
    <source>
        <dbReference type="ARBA" id="ARBA00008805"/>
    </source>
</evidence>
<keyword evidence="8" id="KW-0547">Nucleotide-binding</keyword>
<evidence type="ECO:0000256" key="3">
    <source>
        <dbReference type="ARBA" id="ARBA00005210"/>
    </source>
</evidence>
<evidence type="ECO:0000256" key="10">
    <source>
        <dbReference type="ARBA" id="ARBA00022840"/>
    </source>
</evidence>
<evidence type="ECO:0000256" key="8">
    <source>
        <dbReference type="ARBA" id="ARBA00022741"/>
    </source>
</evidence>
<dbReference type="EC" id="2.7.1.35" evidence="5"/>
<evidence type="ECO:0000313" key="16">
    <source>
        <dbReference type="EMBL" id="JAS21144.1"/>
    </source>
</evidence>
<dbReference type="GO" id="GO:0009443">
    <property type="term" value="P:pyridoxal 5'-phosphate salvage"/>
    <property type="evidence" value="ECO:0007669"/>
    <property type="project" value="InterPro"/>
</dbReference>
<evidence type="ECO:0000256" key="5">
    <source>
        <dbReference type="ARBA" id="ARBA00012104"/>
    </source>
</evidence>
<dbReference type="CDD" id="cd01173">
    <property type="entry name" value="pyridoxal_pyridoxamine_kinase"/>
    <property type="match status" value="1"/>
</dbReference>
<dbReference type="AlphaFoldDB" id="A0A1B6D625"/>
<dbReference type="InterPro" id="IPR013749">
    <property type="entry name" value="PM/HMP-P_kinase-1"/>
</dbReference>
<keyword evidence="9" id="KW-0418">Kinase</keyword>
<evidence type="ECO:0000256" key="9">
    <source>
        <dbReference type="ARBA" id="ARBA00022777"/>
    </source>
</evidence>
<dbReference type="NCBIfam" id="TIGR00687">
    <property type="entry name" value="pyridox_kin"/>
    <property type="match status" value="1"/>
</dbReference>
<dbReference type="UniPathway" id="UPA01068">
    <property type="reaction ID" value="UER00298"/>
</dbReference>
<name>A0A1B6D625_9HEMI</name>
<evidence type="ECO:0000259" key="15">
    <source>
        <dbReference type="Pfam" id="PF08543"/>
    </source>
</evidence>
<comment type="catalytic activity">
    <reaction evidence="12">
        <text>pyridoxamine + ATP = pyridoxamine 5'-phosphate + ADP + H(+)</text>
        <dbReference type="Rhea" id="RHEA:25104"/>
        <dbReference type="ChEBI" id="CHEBI:15378"/>
        <dbReference type="ChEBI" id="CHEBI:30616"/>
        <dbReference type="ChEBI" id="CHEBI:57761"/>
        <dbReference type="ChEBI" id="CHEBI:58451"/>
        <dbReference type="ChEBI" id="CHEBI:456216"/>
        <dbReference type="EC" id="2.7.1.35"/>
    </reaction>
    <physiologicalReaction direction="left-to-right" evidence="12">
        <dbReference type="Rhea" id="RHEA:25105"/>
    </physiologicalReaction>
</comment>
<evidence type="ECO:0000256" key="1">
    <source>
        <dbReference type="ARBA" id="ARBA00004750"/>
    </source>
</evidence>
<dbReference type="EMBL" id="GEDC01016154">
    <property type="protein sequence ID" value="JAS21144.1"/>
    <property type="molecule type" value="Transcribed_RNA"/>
</dbReference>
<evidence type="ECO:0000256" key="12">
    <source>
        <dbReference type="ARBA" id="ARBA00047310"/>
    </source>
</evidence>
<evidence type="ECO:0000313" key="17">
    <source>
        <dbReference type="EMBL" id="JAS36694.1"/>
    </source>
</evidence>
<dbReference type="Gene3D" id="3.40.1190.20">
    <property type="match status" value="1"/>
</dbReference>
<evidence type="ECO:0000256" key="11">
    <source>
        <dbReference type="ARBA" id="ARBA00032808"/>
    </source>
</evidence>
<dbReference type="InterPro" id="IPR029056">
    <property type="entry name" value="Ribokinase-like"/>
</dbReference>
<evidence type="ECO:0000256" key="2">
    <source>
        <dbReference type="ARBA" id="ARBA00004835"/>
    </source>
</evidence>
<feature type="domain" description="Pyridoxamine kinase/Phosphomethylpyrimidine kinase" evidence="15">
    <location>
        <begin position="94"/>
        <end position="263"/>
    </location>
</feature>
<keyword evidence="10" id="KW-0067">ATP-binding</keyword>
<comment type="catalytic activity">
    <reaction evidence="14">
        <text>pyridoxine + ATP = pyridoxine 5'-phosphate + ADP + H(+)</text>
        <dbReference type="Rhea" id="RHEA:25108"/>
        <dbReference type="ChEBI" id="CHEBI:15378"/>
        <dbReference type="ChEBI" id="CHEBI:16709"/>
        <dbReference type="ChEBI" id="CHEBI:30616"/>
        <dbReference type="ChEBI" id="CHEBI:58589"/>
        <dbReference type="ChEBI" id="CHEBI:456216"/>
        <dbReference type="EC" id="2.7.1.35"/>
    </reaction>
    <physiologicalReaction direction="left-to-right" evidence="14">
        <dbReference type="Rhea" id="RHEA:25109"/>
    </physiologicalReaction>
</comment>
<keyword evidence="7" id="KW-0808">Transferase</keyword>